<reference evidence="2" key="1">
    <citation type="submission" date="2021-03" db="EMBL/GenBank/DDBJ databases">
        <title>Draft genome sequence of rust myrtle Austropuccinia psidii MF-1, a brazilian biotype.</title>
        <authorList>
            <person name="Quecine M.C."/>
            <person name="Pachon D.M.R."/>
            <person name="Bonatelli M.L."/>
            <person name="Correr F.H."/>
            <person name="Franceschini L.M."/>
            <person name="Leite T.F."/>
            <person name="Margarido G.R.A."/>
            <person name="Almeida C.A."/>
            <person name="Ferrarezi J.A."/>
            <person name="Labate C.A."/>
        </authorList>
    </citation>
    <scope>NUCLEOTIDE SEQUENCE</scope>
    <source>
        <strain evidence="2">MF-1</strain>
    </source>
</reference>
<dbReference type="EMBL" id="AVOT02057928">
    <property type="protein sequence ID" value="MBW0551941.1"/>
    <property type="molecule type" value="Genomic_DNA"/>
</dbReference>
<evidence type="ECO:0000313" key="2">
    <source>
        <dbReference type="EMBL" id="MBW0551941.1"/>
    </source>
</evidence>
<feature type="region of interest" description="Disordered" evidence="1">
    <location>
        <begin position="1"/>
        <end position="26"/>
    </location>
</feature>
<gene>
    <name evidence="2" type="ORF">O181_091656</name>
</gene>
<evidence type="ECO:0000313" key="3">
    <source>
        <dbReference type="Proteomes" id="UP000765509"/>
    </source>
</evidence>
<accession>A0A9Q3IXY7</accession>
<keyword evidence="3" id="KW-1185">Reference proteome</keyword>
<dbReference type="Proteomes" id="UP000765509">
    <property type="component" value="Unassembled WGS sequence"/>
</dbReference>
<protein>
    <submittedName>
        <fullName evidence="2">Uncharacterized protein</fullName>
    </submittedName>
</protein>
<organism evidence="2 3">
    <name type="scientific">Austropuccinia psidii MF-1</name>
    <dbReference type="NCBI Taxonomy" id="1389203"/>
    <lineage>
        <taxon>Eukaryota</taxon>
        <taxon>Fungi</taxon>
        <taxon>Dikarya</taxon>
        <taxon>Basidiomycota</taxon>
        <taxon>Pucciniomycotina</taxon>
        <taxon>Pucciniomycetes</taxon>
        <taxon>Pucciniales</taxon>
        <taxon>Sphaerophragmiaceae</taxon>
        <taxon>Austropuccinia</taxon>
    </lineage>
</organism>
<proteinExistence type="predicted"/>
<sequence length="132" mass="15008">MQATIQSNKMDLDKEEQIPGPDLTGLDQERHIWRMPDFPPFPRSVPKTFEIDTEPELIQVNVFRVETIPSGSHRNIGQWISLSWKDKVNNISTGLKNQSLFSIPEEGTGNYLSLVKIRTSSVNQAQKISRTS</sequence>
<name>A0A9Q3IXY7_9BASI</name>
<evidence type="ECO:0000256" key="1">
    <source>
        <dbReference type="SAM" id="MobiDB-lite"/>
    </source>
</evidence>
<dbReference type="AlphaFoldDB" id="A0A9Q3IXY7"/>
<comment type="caution">
    <text evidence="2">The sequence shown here is derived from an EMBL/GenBank/DDBJ whole genome shotgun (WGS) entry which is preliminary data.</text>
</comment>